<dbReference type="PRINTS" id="PR00080">
    <property type="entry name" value="SDRFAMILY"/>
</dbReference>
<gene>
    <name evidence="3" type="ORF">METZ01_LOCUS270097</name>
</gene>
<dbReference type="InterPro" id="IPR002347">
    <property type="entry name" value="SDR_fam"/>
</dbReference>
<comment type="similarity">
    <text evidence="1">Belongs to the short-chain dehydrogenases/reductases (SDR) family.</text>
</comment>
<dbReference type="PANTHER" id="PTHR43180:SF33">
    <property type="entry name" value="15-HYDROXYPROSTAGLANDIN DEHYDROGENASE [NAD(+)]-LIKE"/>
    <property type="match status" value="1"/>
</dbReference>
<dbReference type="FunFam" id="3.40.50.720:FF:000084">
    <property type="entry name" value="Short-chain dehydrogenase reductase"/>
    <property type="match status" value="1"/>
</dbReference>
<evidence type="ECO:0000313" key="3">
    <source>
        <dbReference type="EMBL" id="SVC17243.1"/>
    </source>
</evidence>
<dbReference type="PRINTS" id="PR00081">
    <property type="entry name" value="GDHRDH"/>
</dbReference>
<dbReference type="InterPro" id="IPR036291">
    <property type="entry name" value="NAD(P)-bd_dom_sf"/>
</dbReference>
<dbReference type="SUPFAM" id="SSF51735">
    <property type="entry name" value="NAD(P)-binding Rossmann-fold domains"/>
    <property type="match status" value="1"/>
</dbReference>
<accession>A0A382K148</accession>
<keyword evidence="2" id="KW-0560">Oxidoreductase</keyword>
<organism evidence="3">
    <name type="scientific">marine metagenome</name>
    <dbReference type="NCBI Taxonomy" id="408172"/>
    <lineage>
        <taxon>unclassified sequences</taxon>
        <taxon>metagenomes</taxon>
        <taxon>ecological metagenomes</taxon>
    </lineage>
</organism>
<dbReference type="InterPro" id="IPR020904">
    <property type="entry name" value="Sc_DH/Rdtase_CS"/>
</dbReference>
<evidence type="ECO:0000256" key="2">
    <source>
        <dbReference type="ARBA" id="ARBA00023002"/>
    </source>
</evidence>
<name>A0A382K148_9ZZZZ</name>
<dbReference type="Gene3D" id="3.40.50.720">
    <property type="entry name" value="NAD(P)-binding Rossmann-like Domain"/>
    <property type="match status" value="1"/>
</dbReference>
<dbReference type="PANTHER" id="PTHR43180">
    <property type="entry name" value="3-OXOACYL-(ACYL-CARRIER-PROTEIN) REDUCTASE (AFU_ORTHOLOGUE AFUA_6G11210)"/>
    <property type="match status" value="1"/>
</dbReference>
<feature type="non-terminal residue" evidence="3">
    <location>
        <position position="177"/>
    </location>
</feature>
<sequence>MRLKDKVAIVTGAGSSIGQESAILFANEGARVIIAEINDDAGQETAERIGKNALFVRIDVSSWDDTQRMVKIAVDHFGGLDILFNNAGIDLPYATTVVDTELSDWERIIAINLKGVFLGVHHALPIMMAQNSGVIISTASRAGLGATQGEAAYCASKGGVVSLTRQLAIDYAQYNIR</sequence>
<dbReference type="EMBL" id="UINC01077268">
    <property type="protein sequence ID" value="SVC17243.1"/>
    <property type="molecule type" value="Genomic_DNA"/>
</dbReference>
<dbReference type="Pfam" id="PF00106">
    <property type="entry name" value="adh_short"/>
    <property type="match status" value="1"/>
</dbReference>
<dbReference type="PROSITE" id="PS00061">
    <property type="entry name" value="ADH_SHORT"/>
    <property type="match status" value="1"/>
</dbReference>
<reference evidence="3" key="1">
    <citation type="submission" date="2018-05" db="EMBL/GenBank/DDBJ databases">
        <authorList>
            <person name="Lanie J.A."/>
            <person name="Ng W.-L."/>
            <person name="Kazmierczak K.M."/>
            <person name="Andrzejewski T.M."/>
            <person name="Davidsen T.M."/>
            <person name="Wayne K.J."/>
            <person name="Tettelin H."/>
            <person name="Glass J.I."/>
            <person name="Rusch D."/>
            <person name="Podicherti R."/>
            <person name="Tsui H.-C.T."/>
            <person name="Winkler M.E."/>
        </authorList>
    </citation>
    <scope>NUCLEOTIDE SEQUENCE</scope>
</reference>
<dbReference type="GO" id="GO:0016491">
    <property type="term" value="F:oxidoreductase activity"/>
    <property type="evidence" value="ECO:0007669"/>
    <property type="project" value="UniProtKB-KW"/>
</dbReference>
<dbReference type="AlphaFoldDB" id="A0A382K148"/>
<protein>
    <submittedName>
        <fullName evidence="3">Uncharacterized protein</fullName>
    </submittedName>
</protein>
<proteinExistence type="inferred from homology"/>
<evidence type="ECO:0000256" key="1">
    <source>
        <dbReference type="ARBA" id="ARBA00006484"/>
    </source>
</evidence>